<keyword evidence="1" id="KW-0732">Signal</keyword>
<dbReference type="EMBL" id="JAWDGP010000667">
    <property type="protein sequence ID" value="KAK3798518.1"/>
    <property type="molecule type" value="Genomic_DNA"/>
</dbReference>
<gene>
    <name evidence="2" type="ORF">RRG08_063526</name>
</gene>
<comment type="caution">
    <text evidence="2">The sequence shown here is derived from an EMBL/GenBank/DDBJ whole genome shotgun (WGS) entry which is preliminary data.</text>
</comment>
<evidence type="ECO:0000313" key="3">
    <source>
        <dbReference type="Proteomes" id="UP001283361"/>
    </source>
</evidence>
<name>A0AAE1B2M0_9GAST</name>
<feature type="chain" id="PRO_5042048844" evidence="1">
    <location>
        <begin position="25"/>
        <end position="135"/>
    </location>
</feature>
<dbReference type="AlphaFoldDB" id="A0AAE1B2M0"/>
<evidence type="ECO:0000313" key="2">
    <source>
        <dbReference type="EMBL" id="KAK3798518.1"/>
    </source>
</evidence>
<accession>A0AAE1B2M0</accession>
<sequence length="135" mass="14865">MIPKSALLLALRIACIFEIAKILAQDLDGTRQENQRDISLNGTCEHVKSPGGVKDNNILSTAEETALGQDVVASTLQDNCGEVRPEDADVMWAECIFTATRVTYFSFSLKQENADPRVFSQNNQRVSYDAKGLNV</sequence>
<proteinExistence type="predicted"/>
<evidence type="ECO:0000256" key="1">
    <source>
        <dbReference type="SAM" id="SignalP"/>
    </source>
</evidence>
<reference evidence="2" key="1">
    <citation type="journal article" date="2023" name="G3 (Bethesda)">
        <title>A reference genome for the long-term kleptoplast-retaining sea slug Elysia crispata morphotype clarki.</title>
        <authorList>
            <person name="Eastman K.E."/>
            <person name="Pendleton A.L."/>
            <person name="Shaikh M.A."/>
            <person name="Suttiyut T."/>
            <person name="Ogas R."/>
            <person name="Tomko P."/>
            <person name="Gavelis G."/>
            <person name="Widhalm J.R."/>
            <person name="Wisecaver J.H."/>
        </authorList>
    </citation>
    <scope>NUCLEOTIDE SEQUENCE</scope>
    <source>
        <strain evidence="2">ECLA1</strain>
    </source>
</reference>
<organism evidence="2 3">
    <name type="scientific">Elysia crispata</name>
    <name type="common">lettuce slug</name>
    <dbReference type="NCBI Taxonomy" id="231223"/>
    <lineage>
        <taxon>Eukaryota</taxon>
        <taxon>Metazoa</taxon>
        <taxon>Spiralia</taxon>
        <taxon>Lophotrochozoa</taxon>
        <taxon>Mollusca</taxon>
        <taxon>Gastropoda</taxon>
        <taxon>Heterobranchia</taxon>
        <taxon>Euthyneura</taxon>
        <taxon>Panpulmonata</taxon>
        <taxon>Sacoglossa</taxon>
        <taxon>Placobranchoidea</taxon>
        <taxon>Plakobranchidae</taxon>
        <taxon>Elysia</taxon>
    </lineage>
</organism>
<protein>
    <submittedName>
        <fullName evidence="2">Uncharacterized protein</fullName>
    </submittedName>
</protein>
<feature type="signal peptide" evidence="1">
    <location>
        <begin position="1"/>
        <end position="24"/>
    </location>
</feature>
<keyword evidence="3" id="KW-1185">Reference proteome</keyword>
<dbReference type="Proteomes" id="UP001283361">
    <property type="component" value="Unassembled WGS sequence"/>
</dbReference>